<sequence>MPRIFDNIEKPLLPALQETLKVAERADFCVGYFNLRGWRHLAAHVDRWAGGDGQCCRLLVGMHVSPSDELRQALRTREGEELLDNQTALREKRRIAEEFREQLTFGAPTNNDEAALQQLSAQIRAGKLVVKVYLRHPLHAKLYLLHRQDANNPVTGFLGSSNLTAAGLAKQGELNVDVLEHDACNKLVAWFEDRWSDRWCLDISKELADIIDESWAGERLVPPYQVYLKMAYHLAQEARAGLSEFRIPSVFGDTLFDFQVAAVKIAAHHLNKRGGVLIGDVVGLGKSMMATALAKVFEDDYHTETLIICPKNLVSMWEDYAHRYSLHAKVLPLSRVITELPEKTRRYRLVLIDESHNLRNKEGRRWKVIREYIERNESLTVLLSATPYNKTYLDLSAQLALFLNEDADIGIRPEKLLAELGGEHEFIRRHQCGVRSLAAFEKSDIPDDWRDLMRLYMVRRTRGFIMQHYAQEDVRGKYLLFSDGRKSYFPKRLPKNLSFKIDDANPGDPYARFYSEPVVNAINELILPRYGLGNYIAPRPKSPPTQNQAQVIEGLSRAGTRLMGFCRTNLFKRLESAGPAFILSIERHILRNFIVLHAIENGLDIPLGTQGAELLDTRHYDEDRDSLLTDDNGDEDTSDIAATNGLRMEADYRARAAKAYEAYSGPLKSRFKWLPGSLFIKALANDLQADAQSLLELLAICGGWKADADSKLASLIELINQKHPKDKLLVFTQFADTARYLKAQLVARGIQQIEEATGQSADPTSLAWRFSPESNDKRNQVSKADELRVLIATDVLSEGQNLQDAHIIVNYDLPWAIIRLIQRAGRVDRIGQQSDSILCYSFVPADGVERLINLRARVRQRLIQNAEVVGSDETFFDDETDEELIRDLYTEKNGILDDDGDSEVDLASYAYQIWKNATDADPSLAAKIEAMANVVYATKAHITSPASPKGALVYMRTAQGNDALAWMDEAGEAVTQSQLTILKAAACNAETQALPRTEHHHTLTQQGLAHIVQEETSSGGALGRPSGARFKAFERIKRFRERHGNTRDLFVTEDYVRRIDRVMEEIYRYPLYQSATDSINRQIKAGIGDHQLIDLIFSLREDGRLCVIDDQDQQREPKLICSMGLA</sequence>
<gene>
    <name evidence="4" type="ORF">XarjCFBP7645_09860</name>
</gene>
<dbReference type="PANTHER" id="PTHR45766:SF6">
    <property type="entry name" value="SWI_SNF-RELATED MATRIX-ASSOCIATED ACTIN-DEPENDENT REGULATOR OF CHROMATIN SUBFAMILY A-LIKE PROTEIN 1"/>
    <property type="match status" value="1"/>
</dbReference>
<keyword evidence="4" id="KW-0540">Nuclease</keyword>
<dbReference type="RefSeq" id="WP_104537346.1">
    <property type="nucleotide sequence ID" value="NZ_MIGY01000002.1"/>
</dbReference>
<dbReference type="AlphaFoldDB" id="A0A2S7ADW7"/>
<organism evidence="4 5">
    <name type="scientific">Xanthomonas arboricola</name>
    <dbReference type="NCBI Taxonomy" id="56448"/>
    <lineage>
        <taxon>Bacteria</taxon>
        <taxon>Pseudomonadati</taxon>
        <taxon>Pseudomonadota</taxon>
        <taxon>Gammaproteobacteria</taxon>
        <taxon>Lysobacterales</taxon>
        <taxon>Lysobacteraceae</taxon>
        <taxon>Xanthomonas</taxon>
    </lineage>
</organism>
<dbReference type="SMART" id="SM00487">
    <property type="entry name" value="DEXDc"/>
    <property type="match status" value="1"/>
</dbReference>
<dbReference type="Pfam" id="PF00271">
    <property type="entry name" value="Helicase_C"/>
    <property type="match status" value="1"/>
</dbReference>
<reference evidence="4 5" key="1">
    <citation type="submission" date="2016-08" db="EMBL/GenBank/DDBJ databases">
        <title>Evolution of the type three secretion system and type three effector repertoires in Xanthomonas.</title>
        <authorList>
            <person name="Merda D."/>
            <person name="Briand M."/>
            <person name="Bosis E."/>
            <person name="Rousseau C."/>
            <person name="Portier P."/>
            <person name="Jacques M.-A."/>
            <person name="Fischer-Le Saux M."/>
        </authorList>
    </citation>
    <scope>NUCLEOTIDE SEQUENCE [LARGE SCALE GENOMIC DNA]</scope>
    <source>
        <strain evidence="4 5">CFBP 7645</strain>
    </source>
</reference>
<dbReference type="Gene3D" id="3.40.50.300">
    <property type="entry name" value="P-loop containing nucleotide triphosphate hydrolases"/>
    <property type="match status" value="1"/>
</dbReference>
<dbReference type="PROSITE" id="PS51192">
    <property type="entry name" value="HELICASE_ATP_BIND_1"/>
    <property type="match status" value="1"/>
</dbReference>
<proteinExistence type="predicted"/>
<dbReference type="InterPro" id="IPR049730">
    <property type="entry name" value="SNF2/RAD54-like_C"/>
</dbReference>
<dbReference type="GO" id="GO:0016787">
    <property type="term" value="F:hydrolase activity"/>
    <property type="evidence" value="ECO:0007669"/>
    <property type="project" value="UniProtKB-KW"/>
</dbReference>
<dbReference type="GO" id="GO:0004386">
    <property type="term" value="F:helicase activity"/>
    <property type="evidence" value="ECO:0007669"/>
    <property type="project" value="UniProtKB-KW"/>
</dbReference>
<evidence type="ECO:0000313" key="5">
    <source>
        <dbReference type="Proteomes" id="UP000239204"/>
    </source>
</evidence>
<protein>
    <submittedName>
        <fullName evidence="4">NgoFVII family restriction endonuclease</fullName>
    </submittedName>
</protein>
<dbReference type="InterPro" id="IPR027417">
    <property type="entry name" value="P-loop_NTPase"/>
</dbReference>
<dbReference type="PROSITE" id="PS51194">
    <property type="entry name" value="HELICASE_CTER"/>
    <property type="match status" value="1"/>
</dbReference>
<dbReference type="PANTHER" id="PTHR45766">
    <property type="entry name" value="DNA ANNEALING HELICASE AND ENDONUCLEASE ZRANB3 FAMILY MEMBER"/>
    <property type="match status" value="1"/>
</dbReference>
<dbReference type="SMART" id="SM00490">
    <property type="entry name" value="HELICc"/>
    <property type="match status" value="1"/>
</dbReference>
<dbReference type="Proteomes" id="UP000239204">
    <property type="component" value="Unassembled WGS sequence"/>
</dbReference>
<dbReference type="InterPro" id="IPR014001">
    <property type="entry name" value="Helicase_ATP-bd"/>
</dbReference>
<evidence type="ECO:0000259" key="2">
    <source>
        <dbReference type="PROSITE" id="PS51192"/>
    </source>
</evidence>
<dbReference type="SUPFAM" id="SSF52540">
    <property type="entry name" value="P-loop containing nucleoside triphosphate hydrolases"/>
    <property type="match status" value="2"/>
</dbReference>
<feature type="domain" description="Helicase C-terminal" evidence="3">
    <location>
        <begin position="711"/>
        <end position="874"/>
    </location>
</feature>
<dbReference type="CDD" id="cd18793">
    <property type="entry name" value="SF2_C_SNF"/>
    <property type="match status" value="1"/>
</dbReference>
<feature type="domain" description="Helicase ATP-binding" evidence="2">
    <location>
        <begin position="267"/>
        <end position="405"/>
    </location>
</feature>
<keyword evidence="1" id="KW-0378">Hydrolase</keyword>
<evidence type="ECO:0000313" key="4">
    <source>
        <dbReference type="EMBL" id="PPU07883.1"/>
    </source>
</evidence>
<name>A0A2S7ADW7_9XANT</name>
<comment type="caution">
    <text evidence="4">The sequence shown here is derived from an EMBL/GenBank/DDBJ whole genome shotgun (WGS) entry which is preliminary data.</text>
</comment>
<evidence type="ECO:0000259" key="3">
    <source>
        <dbReference type="PROSITE" id="PS51194"/>
    </source>
</evidence>
<keyword evidence="4" id="KW-0255">Endonuclease</keyword>
<dbReference type="InterPro" id="IPR038718">
    <property type="entry name" value="SNF2-like_sf"/>
</dbReference>
<dbReference type="InterPro" id="IPR001650">
    <property type="entry name" value="Helicase_C-like"/>
</dbReference>
<dbReference type="GO" id="GO:0004519">
    <property type="term" value="F:endonuclease activity"/>
    <property type="evidence" value="ECO:0007669"/>
    <property type="project" value="UniProtKB-KW"/>
</dbReference>
<dbReference type="EMBL" id="MIGY01000002">
    <property type="protein sequence ID" value="PPU07883.1"/>
    <property type="molecule type" value="Genomic_DNA"/>
</dbReference>
<accession>A0A2S7ADW7</accession>
<dbReference type="Gene3D" id="3.30.870.10">
    <property type="entry name" value="Endonuclease Chain A"/>
    <property type="match status" value="1"/>
</dbReference>
<evidence type="ECO:0000256" key="1">
    <source>
        <dbReference type="ARBA" id="ARBA00022801"/>
    </source>
</evidence>
<dbReference type="Gene3D" id="3.40.50.10810">
    <property type="entry name" value="Tandem AAA-ATPase domain"/>
    <property type="match status" value="2"/>
</dbReference>
<dbReference type="CDD" id="cd09178">
    <property type="entry name" value="PLDc_N_Snf2_like"/>
    <property type="match status" value="1"/>
</dbReference>
<dbReference type="Pfam" id="PF13091">
    <property type="entry name" value="PLDc_2"/>
    <property type="match status" value="1"/>
</dbReference>
<dbReference type="InterPro" id="IPR025202">
    <property type="entry name" value="PLD-like_dom"/>
</dbReference>